<dbReference type="InterPro" id="IPR032710">
    <property type="entry name" value="NTF2-like_dom_sf"/>
</dbReference>
<dbReference type="KEGG" id="spir:CWM47_09835"/>
<keyword evidence="2" id="KW-1185">Reference proteome</keyword>
<dbReference type="EMBL" id="CP025096">
    <property type="protein sequence ID" value="AUD02090.1"/>
    <property type="molecule type" value="Genomic_DNA"/>
</dbReference>
<evidence type="ECO:0000313" key="1">
    <source>
        <dbReference type="EMBL" id="AUD02090.1"/>
    </source>
</evidence>
<sequence length="157" mass="17781">MNKLTLVCFLLTITRTTVPAQSTEETAIKTVIERETQSWLNRDAYAIARCWAAVSYATHLGLRTDGKAFFSTNEQGQITQTIRNVSLQAAQPDRSTFANSDNRIRINGTSAFVTFAQLRTAPEGHVEQYYQTRNMEKQQGSWQIVHASALFRHPENK</sequence>
<accession>A0A2K8YWS5</accession>
<name>A0A2K8YWS5_9BACT</name>
<organism evidence="1 2">
    <name type="scientific">Spirosoma pollinicola</name>
    <dbReference type="NCBI Taxonomy" id="2057025"/>
    <lineage>
        <taxon>Bacteria</taxon>
        <taxon>Pseudomonadati</taxon>
        <taxon>Bacteroidota</taxon>
        <taxon>Cytophagia</taxon>
        <taxon>Cytophagales</taxon>
        <taxon>Cytophagaceae</taxon>
        <taxon>Spirosoma</taxon>
    </lineage>
</organism>
<dbReference type="SUPFAM" id="SSF54427">
    <property type="entry name" value="NTF2-like"/>
    <property type="match status" value="1"/>
</dbReference>
<dbReference type="Proteomes" id="UP000232883">
    <property type="component" value="Chromosome"/>
</dbReference>
<dbReference type="OrthoDB" id="962770at2"/>
<dbReference type="RefSeq" id="WP_100987810.1">
    <property type="nucleotide sequence ID" value="NZ_CP025096.1"/>
</dbReference>
<protein>
    <submittedName>
        <fullName evidence="1">Uncharacterized protein</fullName>
    </submittedName>
</protein>
<dbReference type="AlphaFoldDB" id="A0A2K8YWS5"/>
<evidence type="ECO:0000313" key="2">
    <source>
        <dbReference type="Proteomes" id="UP000232883"/>
    </source>
</evidence>
<reference evidence="1 2" key="1">
    <citation type="submission" date="2017-11" db="EMBL/GenBank/DDBJ databases">
        <title>Taxonomic description and genome sequences of Spirosoma HA7 sp. nov., isolated from pollen microhabitat of Corylus avellana.</title>
        <authorList>
            <person name="Ambika Manirajan B."/>
            <person name="Suarez C."/>
            <person name="Ratering S."/>
            <person name="Geissler-Plaum R."/>
            <person name="Cardinale M."/>
            <person name="Sylvia S."/>
        </authorList>
    </citation>
    <scope>NUCLEOTIDE SEQUENCE [LARGE SCALE GENOMIC DNA]</scope>
    <source>
        <strain evidence="1 2">HA7</strain>
    </source>
</reference>
<proteinExistence type="predicted"/>
<gene>
    <name evidence="1" type="ORF">CWM47_09835</name>
</gene>
<dbReference type="Gene3D" id="3.10.450.50">
    <property type="match status" value="1"/>
</dbReference>